<keyword evidence="3" id="KW-1185">Reference proteome</keyword>
<evidence type="ECO:0000259" key="1">
    <source>
        <dbReference type="PROSITE" id="PS51186"/>
    </source>
</evidence>
<accession>A0A1A8ZGZ4</accession>
<dbReference type="CDD" id="cd04301">
    <property type="entry name" value="NAT_SF"/>
    <property type="match status" value="1"/>
</dbReference>
<dbReference type="PANTHER" id="PTHR42791">
    <property type="entry name" value="GNAT FAMILY ACETYLTRANSFERASE"/>
    <property type="match status" value="1"/>
</dbReference>
<dbReference type="AlphaFoldDB" id="A0A1A8ZGZ4"/>
<dbReference type="Gene3D" id="3.40.630.30">
    <property type="match status" value="1"/>
</dbReference>
<gene>
    <name evidence="2" type="ORF">GA0070621_1702</name>
</gene>
<dbReference type="RefSeq" id="WP_091192904.1">
    <property type="nucleotide sequence ID" value="NZ_LT594324.1"/>
</dbReference>
<sequence>MAEWQGDIRRASSADAQLVATVMAEAFMRDPVSGWIFPDEEHRAKAHPAFFGAFVDLVLDAGEVYLAGEGAGVTLWLPADGDDEADEGPDLLQTLEASVGADATKRFAVLDGMMAANHPSEPHWYLPFIAVHPDRHSQGVGSALLRHKLARLDEAGSAAYLEASSPRNAALYARHGFASGSSTLDLPDGPSLYPMWRNPA</sequence>
<organism evidence="2 3">
    <name type="scientific">Micromonospora narathiwatensis</name>
    <dbReference type="NCBI Taxonomy" id="299146"/>
    <lineage>
        <taxon>Bacteria</taxon>
        <taxon>Bacillati</taxon>
        <taxon>Actinomycetota</taxon>
        <taxon>Actinomycetes</taxon>
        <taxon>Micromonosporales</taxon>
        <taxon>Micromonosporaceae</taxon>
        <taxon>Micromonospora</taxon>
    </lineage>
</organism>
<dbReference type="EMBL" id="LT594324">
    <property type="protein sequence ID" value="SBT43137.1"/>
    <property type="molecule type" value="Genomic_DNA"/>
</dbReference>
<dbReference type="InterPro" id="IPR016181">
    <property type="entry name" value="Acyl_CoA_acyltransferase"/>
</dbReference>
<name>A0A1A8ZGZ4_9ACTN</name>
<dbReference type="SUPFAM" id="SSF55729">
    <property type="entry name" value="Acyl-CoA N-acyltransferases (Nat)"/>
    <property type="match status" value="1"/>
</dbReference>
<proteinExistence type="predicted"/>
<evidence type="ECO:0000313" key="2">
    <source>
        <dbReference type="EMBL" id="SBT43137.1"/>
    </source>
</evidence>
<dbReference type="OrthoDB" id="7057833at2"/>
<dbReference type="Proteomes" id="UP000198765">
    <property type="component" value="Chromosome I"/>
</dbReference>
<dbReference type="GO" id="GO:0016747">
    <property type="term" value="F:acyltransferase activity, transferring groups other than amino-acyl groups"/>
    <property type="evidence" value="ECO:0007669"/>
    <property type="project" value="InterPro"/>
</dbReference>
<dbReference type="InterPro" id="IPR000182">
    <property type="entry name" value="GNAT_dom"/>
</dbReference>
<dbReference type="PROSITE" id="PS51186">
    <property type="entry name" value="GNAT"/>
    <property type="match status" value="1"/>
</dbReference>
<dbReference type="PATRIC" id="fig|299146.4.peg.1760"/>
<reference evidence="2 3" key="1">
    <citation type="submission" date="2016-06" db="EMBL/GenBank/DDBJ databases">
        <authorList>
            <person name="Kjaerup R.B."/>
            <person name="Dalgaard T.S."/>
            <person name="Juul-Madsen H.R."/>
        </authorList>
    </citation>
    <scope>NUCLEOTIDE SEQUENCE [LARGE SCALE GENOMIC DNA]</scope>
    <source>
        <strain evidence="2 3">DSM 45248</strain>
    </source>
</reference>
<dbReference type="InterPro" id="IPR052523">
    <property type="entry name" value="Trichothecene_AcTrans"/>
</dbReference>
<protein>
    <submittedName>
        <fullName evidence="2">Acetyltransferase (GNAT) family protein</fullName>
    </submittedName>
</protein>
<dbReference type="Pfam" id="PF13508">
    <property type="entry name" value="Acetyltransf_7"/>
    <property type="match status" value="1"/>
</dbReference>
<dbReference type="PANTHER" id="PTHR42791:SF1">
    <property type="entry name" value="N-ACETYLTRANSFERASE DOMAIN-CONTAINING PROTEIN"/>
    <property type="match status" value="1"/>
</dbReference>
<evidence type="ECO:0000313" key="3">
    <source>
        <dbReference type="Proteomes" id="UP000198765"/>
    </source>
</evidence>
<feature type="domain" description="N-acetyltransferase" evidence="1">
    <location>
        <begin position="112"/>
        <end position="200"/>
    </location>
</feature>
<keyword evidence="2" id="KW-0808">Transferase</keyword>